<accession>A0A0A0HVS7</accession>
<dbReference type="HOGENOM" id="CLU_2590409_0_0_1"/>
<protein>
    <submittedName>
        <fullName evidence="1">Uncharacterized protein</fullName>
    </submittedName>
</protein>
<dbReference type="VEuPathDB" id="FungiDB:PADG_11320"/>
<dbReference type="AlphaFoldDB" id="A0A0A0HVS7"/>
<dbReference type="RefSeq" id="XP_010757878.1">
    <property type="nucleotide sequence ID" value="XM_010759576.1"/>
</dbReference>
<dbReference type="Proteomes" id="UP000001628">
    <property type="component" value="Unassembled WGS sequence"/>
</dbReference>
<evidence type="ECO:0000313" key="1">
    <source>
        <dbReference type="EMBL" id="KGM92498.1"/>
    </source>
</evidence>
<organism evidence="1 2">
    <name type="scientific">Paracoccidioides brasiliensis (strain Pb18)</name>
    <dbReference type="NCBI Taxonomy" id="502780"/>
    <lineage>
        <taxon>Eukaryota</taxon>
        <taxon>Fungi</taxon>
        <taxon>Dikarya</taxon>
        <taxon>Ascomycota</taxon>
        <taxon>Pezizomycotina</taxon>
        <taxon>Eurotiomycetes</taxon>
        <taxon>Eurotiomycetidae</taxon>
        <taxon>Onygenales</taxon>
        <taxon>Ajellomycetaceae</taxon>
        <taxon>Paracoccidioides</taxon>
    </lineage>
</organism>
<dbReference type="KEGG" id="pbn:PADG_11320"/>
<dbReference type="GeneID" id="22587217"/>
<dbReference type="EMBL" id="KN275958">
    <property type="protein sequence ID" value="KGM92498.1"/>
    <property type="molecule type" value="Genomic_DNA"/>
</dbReference>
<evidence type="ECO:0000313" key="2">
    <source>
        <dbReference type="Proteomes" id="UP000001628"/>
    </source>
</evidence>
<name>A0A0A0HVS7_PARBD</name>
<dbReference type="InParanoid" id="A0A0A0HVS7"/>
<reference evidence="1 2" key="1">
    <citation type="journal article" date="2011" name="PLoS Genet.">
        <title>Comparative genomic analysis of human fungal pathogens causing paracoccidioidomycosis.</title>
        <authorList>
            <person name="Desjardins C.A."/>
            <person name="Champion M.D."/>
            <person name="Holder J.W."/>
            <person name="Muszewska A."/>
            <person name="Goldberg J."/>
            <person name="Bailao A.M."/>
            <person name="Brigido M.M."/>
            <person name="Ferreira M.E."/>
            <person name="Garcia A.M."/>
            <person name="Grynberg M."/>
            <person name="Gujja S."/>
            <person name="Heiman D.I."/>
            <person name="Henn M.R."/>
            <person name="Kodira C.D."/>
            <person name="Leon-Narvaez H."/>
            <person name="Longo L.V."/>
            <person name="Ma L.J."/>
            <person name="Malavazi I."/>
            <person name="Matsuo A.L."/>
            <person name="Morais F.V."/>
            <person name="Pereira M."/>
            <person name="Rodriguez-Brito S."/>
            <person name="Sakthikumar S."/>
            <person name="Salem-Izacc S.M."/>
            <person name="Sykes S.M."/>
            <person name="Teixeira M.M."/>
            <person name="Vallejo M.C."/>
            <person name="Walter M.E."/>
            <person name="Yandava C."/>
            <person name="Young S."/>
            <person name="Zeng Q."/>
            <person name="Zucker J."/>
            <person name="Felipe M.S."/>
            <person name="Goldman G.H."/>
            <person name="Haas B.J."/>
            <person name="McEwen J.G."/>
            <person name="Nino-Vega G."/>
            <person name="Puccia R."/>
            <person name="San-Blas G."/>
            <person name="Soares C.M."/>
            <person name="Birren B.W."/>
            <person name="Cuomo C.A."/>
        </authorList>
    </citation>
    <scope>NUCLEOTIDE SEQUENCE [LARGE SCALE GENOMIC DNA]</scope>
    <source>
        <strain evidence="1 2">Pb18</strain>
    </source>
</reference>
<keyword evidence="2" id="KW-1185">Reference proteome</keyword>
<sequence>MLLQPRKSSIDLHSNPIAYKRALLPEGFQVADSSLADGSCLGSTQACGNENQRMLLPLETFAASLQICRITSQDELHTPD</sequence>
<gene>
    <name evidence="1" type="ORF">PADG_11320</name>
</gene>
<proteinExistence type="predicted"/>